<dbReference type="EMBL" id="CAJNOW010018384">
    <property type="protein sequence ID" value="CAF1664760.1"/>
    <property type="molecule type" value="Genomic_DNA"/>
</dbReference>
<feature type="transmembrane region" description="Helical" evidence="19">
    <location>
        <begin position="361"/>
        <end position="380"/>
    </location>
</feature>
<evidence type="ECO:0000313" key="21">
    <source>
        <dbReference type="EMBL" id="CAF1664760.1"/>
    </source>
</evidence>
<dbReference type="EC" id="2.7.8.15" evidence="5"/>
<dbReference type="AlphaFoldDB" id="A0A816TAZ5"/>
<evidence type="ECO:0000256" key="12">
    <source>
        <dbReference type="ARBA" id="ARBA00022842"/>
    </source>
</evidence>
<evidence type="ECO:0000313" key="20">
    <source>
        <dbReference type="EMBL" id="CAF1006015.1"/>
    </source>
</evidence>
<reference evidence="23" key="1">
    <citation type="submission" date="2021-02" db="EMBL/GenBank/DDBJ databases">
        <authorList>
            <person name="Nowell W R."/>
        </authorList>
    </citation>
    <scope>NUCLEOTIDE SEQUENCE</scope>
</reference>
<evidence type="ECO:0000256" key="7">
    <source>
        <dbReference type="ARBA" id="ARBA00022676"/>
    </source>
</evidence>
<feature type="transmembrane region" description="Helical" evidence="19">
    <location>
        <begin position="386"/>
        <end position="409"/>
    </location>
</feature>
<keyword evidence="9 19" id="KW-0812">Transmembrane</keyword>
<dbReference type="EMBL" id="CAJNRG010011113">
    <property type="protein sequence ID" value="CAF2129475.1"/>
    <property type="molecule type" value="Genomic_DNA"/>
</dbReference>
<dbReference type="Proteomes" id="UP000663887">
    <property type="component" value="Unassembled WGS sequence"/>
</dbReference>
<gene>
    <name evidence="27" type="ORF">BYL167_LOCUS8045</name>
    <name evidence="20" type="ORF">CJN711_LOCUS2592</name>
    <name evidence="28" type="ORF">GIL414_LOCUS7032</name>
    <name evidence="21" type="ORF">KQP761_LOCUS32839</name>
    <name evidence="23" type="ORF">MBJ925_LOCUS21345</name>
    <name evidence="29" type="ORF">OVN521_LOCUS20940</name>
    <name evidence="26" type="ORF">SMN809_LOCUS5335</name>
    <name evidence="25" type="ORF">UXM345_LOCUS5376</name>
    <name evidence="22" type="ORF">WKI299_LOCUS15090</name>
    <name evidence="24" type="ORF">XDN619_LOCUS24469</name>
</gene>
<dbReference type="GO" id="GO:0003975">
    <property type="term" value="F:UDP-N-acetylglucosamine-dolichyl-phosphate N-acetylglucosaminephosphotransferase activity"/>
    <property type="evidence" value="ECO:0007669"/>
    <property type="project" value="UniProtKB-EC"/>
</dbReference>
<comment type="catalytic activity">
    <reaction evidence="18">
        <text>a di-trans,poly-cis-dolichyl phosphate + UDP-N-acetyl-alpha-D-glucosamine = an N-acetyl-alpha-D-glucosaminyl-diphospho-di-trans,poly-cis-dolichol + UMP</text>
        <dbReference type="Rhea" id="RHEA:13289"/>
        <dbReference type="Rhea" id="RHEA-COMP:19498"/>
        <dbReference type="Rhea" id="RHEA-COMP:19507"/>
        <dbReference type="ChEBI" id="CHEBI:57683"/>
        <dbReference type="ChEBI" id="CHEBI:57705"/>
        <dbReference type="ChEBI" id="CHEBI:57865"/>
        <dbReference type="ChEBI" id="CHEBI:58427"/>
        <dbReference type="EC" id="2.7.8.15"/>
    </reaction>
    <physiologicalReaction direction="left-to-right" evidence="18">
        <dbReference type="Rhea" id="RHEA:13290"/>
    </physiologicalReaction>
</comment>
<dbReference type="GO" id="GO:0006488">
    <property type="term" value="P:dolichol-linked oligosaccharide biosynthetic process"/>
    <property type="evidence" value="ECO:0007669"/>
    <property type="project" value="InterPro"/>
</dbReference>
<dbReference type="Proteomes" id="UP000663856">
    <property type="component" value="Unassembled WGS sequence"/>
</dbReference>
<dbReference type="Proteomes" id="UP000676336">
    <property type="component" value="Unassembled WGS sequence"/>
</dbReference>
<comment type="pathway">
    <text evidence="3">Protein modification; protein glycosylation.</text>
</comment>
<dbReference type="PANTHER" id="PTHR10571:SF0">
    <property type="entry name" value="UDP-N-ACETYLGLUCOSAMINE--DOLICHYL-PHOSPHATE N-ACETYLGLUCOSAMINEPHOSPHOTRANSFERASE"/>
    <property type="match status" value="1"/>
</dbReference>
<feature type="transmembrane region" description="Helical" evidence="19">
    <location>
        <begin position="68"/>
        <end position="89"/>
    </location>
</feature>
<comment type="caution">
    <text evidence="23">The sequence shown here is derived from an EMBL/GenBank/DDBJ whole genome shotgun (WGS) entry which is preliminary data.</text>
</comment>
<dbReference type="Proteomes" id="UP000663855">
    <property type="component" value="Unassembled WGS sequence"/>
</dbReference>
<protein>
    <recommendedName>
        <fullName evidence="6">UDP-N-acetylglucosamine--dolichyl-phosphate N-acetylglucosaminephosphotransferase</fullName>
        <ecNumber evidence="5">2.7.8.15</ecNumber>
    </recommendedName>
    <alternativeName>
        <fullName evidence="15">GlcNAc-1-P transferase</fullName>
    </alternativeName>
    <alternativeName>
        <fullName evidence="16">N-acetylglucosamine-1-phosphate transferase</fullName>
    </alternativeName>
</protein>
<dbReference type="EMBL" id="CAJOBF010000397">
    <property type="protein sequence ID" value="CAF3810938.1"/>
    <property type="molecule type" value="Genomic_DNA"/>
</dbReference>
<dbReference type="EMBL" id="CAJNRE010010750">
    <property type="protein sequence ID" value="CAF2095612.1"/>
    <property type="molecule type" value="Genomic_DNA"/>
</dbReference>
<evidence type="ECO:0000313" key="27">
    <source>
        <dbReference type="EMBL" id="CAF3892718.1"/>
    </source>
</evidence>
<feature type="transmembrane region" description="Helical" evidence="19">
    <location>
        <begin position="252"/>
        <end position="274"/>
    </location>
</feature>
<dbReference type="GO" id="GO:0016757">
    <property type="term" value="F:glycosyltransferase activity"/>
    <property type="evidence" value="ECO:0007669"/>
    <property type="project" value="UniProtKB-KW"/>
</dbReference>
<comment type="subcellular location">
    <subcellularLocation>
        <location evidence="2">Endoplasmic reticulum membrane</location>
        <topology evidence="2">Multi-pass membrane protein</topology>
    </subcellularLocation>
</comment>
<keyword evidence="7" id="KW-0328">Glycosyltransferase</keyword>
<evidence type="ECO:0000256" key="1">
    <source>
        <dbReference type="ARBA" id="ARBA00001946"/>
    </source>
</evidence>
<dbReference type="UniPathway" id="UPA00378"/>
<feature type="transmembrane region" description="Helical" evidence="19">
    <location>
        <begin position="132"/>
        <end position="152"/>
    </location>
</feature>
<dbReference type="EMBL" id="CAJNRF010005887">
    <property type="protein sequence ID" value="CAF2075773.1"/>
    <property type="molecule type" value="Genomic_DNA"/>
</dbReference>
<dbReference type="EMBL" id="CAJOBG010004244">
    <property type="protein sequence ID" value="CAF4102071.1"/>
    <property type="molecule type" value="Genomic_DNA"/>
</dbReference>
<dbReference type="EMBL" id="CAJOBH010002156">
    <property type="protein sequence ID" value="CAF3892718.1"/>
    <property type="molecule type" value="Genomic_DNA"/>
</dbReference>
<keyword evidence="14 19" id="KW-0472">Membrane</keyword>
<dbReference type="Proteomes" id="UP000681720">
    <property type="component" value="Unassembled WGS sequence"/>
</dbReference>
<proteinExistence type="inferred from homology"/>
<keyword evidence="31" id="KW-1185">Reference proteome</keyword>
<organism evidence="23 30">
    <name type="scientific">Rotaria magnacalcarata</name>
    <dbReference type="NCBI Taxonomy" id="392030"/>
    <lineage>
        <taxon>Eukaryota</taxon>
        <taxon>Metazoa</taxon>
        <taxon>Spiralia</taxon>
        <taxon>Gnathifera</taxon>
        <taxon>Rotifera</taxon>
        <taxon>Eurotatoria</taxon>
        <taxon>Bdelloidea</taxon>
        <taxon>Philodinida</taxon>
        <taxon>Philodinidae</taxon>
        <taxon>Rotaria</taxon>
    </lineage>
</organism>
<evidence type="ECO:0000313" key="23">
    <source>
        <dbReference type="EMBL" id="CAF2095612.1"/>
    </source>
</evidence>
<evidence type="ECO:0000313" key="24">
    <source>
        <dbReference type="EMBL" id="CAF2129475.1"/>
    </source>
</evidence>
<evidence type="ECO:0000256" key="14">
    <source>
        <dbReference type="ARBA" id="ARBA00023136"/>
    </source>
</evidence>
<dbReference type="InterPro" id="IPR033895">
    <property type="entry name" value="GPT"/>
</dbReference>
<evidence type="ECO:0000256" key="16">
    <source>
        <dbReference type="ARBA" id="ARBA00033238"/>
    </source>
</evidence>
<dbReference type="EMBL" id="CAJNOV010000160">
    <property type="protein sequence ID" value="CAF1006015.1"/>
    <property type="molecule type" value="Genomic_DNA"/>
</dbReference>
<keyword evidence="10" id="KW-0479">Metal-binding</keyword>
<evidence type="ECO:0000313" key="30">
    <source>
        <dbReference type="Proteomes" id="UP000663824"/>
    </source>
</evidence>
<evidence type="ECO:0000256" key="15">
    <source>
        <dbReference type="ARBA" id="ARBA00029567"/>
    </source>
</evidence>
<evidence type="ECO:0000256" key="17">
    <source>
        <dbReference type="ARBA" id="ARBA00044717"/>
    </source>
</evidence>
<evidence type="ECO:0000256" key="4">
    <source>
        <dbReference type="ARBA" id="ARBA00009317"/>
    </source>
</evidence>
<comment type="function">
    <text evidence="17">UDP-N-acetylglucosamine--dolichyl-phosphate N-acetylglucosaminephosphotransferase that operates in the biosynthetic pathway of dolichol-linked oligosaccharides, the glycan precursors employed in protein asparagine (N)-glycosylation. The assembly of dolichol-linked oligosaccharides begins on the cytosolic side of the endoplasmic reticulum membrane and finishes in its lumen. The sequential addition of sugars to dolichol pyrophosphate produces dolichol-linked oligosaccharides containing fourteen sugars, including two GlcNAcs, nine mannoses and three glucoses. Once assembled, the oligosaccharide is transferred from the lipid to nascent proteins by oligosaccharyltransferases. Catalyzes the initial step of dolichol-linked oligosaccharide biosynthesis, transfering GlcNAc-1-P from cytosolic UDP-GlcNAc onto the carrier lipid dolichyl phosphate (P-dolichol), yielding GlcNAc-P-P-dolichol embedded in the cytoplasmic leaflet of the endoplasmic reticulum membrane.</text>
</comment>
<comment type="similarity">
    <text evidence="4">Belongs to the glycosyltransferase 4 family.</text>
</comment>
<evidence type="ECO:0000256" key="5">
    <source>
        <dbReference type="ARBA" id="ARBA00013225"/>
    </source>
</evidence>
<evidence type="ECO:0000313" key="29">
    <source>
        <dbReference type="EMBL" id="CAF4102071.1"/>
    </source>
</evidence>
<dbReference type="OrthoDB" id="10262326at2759"/>
<evidence type="ECO:0000313" key="31">
    <source>
        <dbReference type="Proteomes" id="UP000663866"/>
    </source>
</evidence>
<accession>A0A816TAZ5</accession>
<evidence type="ECO:0000256" key="19">
    <source>
        <dbReference type="SAM" id="Phobius"/>
    </source>
</evidence>
<evidence type="ECO:0000313" key="28">
    <source>
        <dbReference type="EMBL" id="CAF3910364.1"/>
    </source>
</evidence>
<dbReference type="Proteomes" id="UP000663842">
    <property type="component" value="Unassembled WGS sequence"/>
</dbReference>
<dbReference type="GO" id="GO:0046872">
    <property type="term" value="F:metal ion binding"/>
    <property type="evidence" value="ECO:0007669"/>
    <property type="project" value="UniProtKB-KW"/>
</dbReference>
<feature type="transmembrane region" description="Helical" evidence="19">
    <location>
        <begin position="101"/>
        <end position="120"/>
    </location>
</feature>
<evidence type="ECO:0000256" key="9">
    <source>
        <dbReference type="ARBA" id="ARBA00022692"/>
    </source>
</evidence>
<sequence length="416" mass="47769">MKQNHTSAIDRFDLFTLVFDILISIVGGIIVNRLIPILKEKFIRAQLWGYDLNKRNSREVKIAESQGVIAAGIFLILMFIMIAIVFSEHLHPLSDFPHNKFIEYLAALLSICCMVLLGFADDVLDLRWSVKLMLPLIASLPLLLVYFANYHSTTIILPKPVRPLLGHQWNLGILYYVYMSMVSVFCTNAINILAGVNGLEVGQSIVIASSILMFNLIELQGSCSEEHLFSLYFMIPFIGCTFPILLRNWCPAQIFVGDTLCYFSGMTFAVVGILGHFSKTMLLFFIPQIANFLLSIPQLFHFIPCPRHRLPRLNPELNKLNPSEVEFKKKDLKPLGWLMLRFFSAIKFVRYREYKMHDNEVMIATTNFTIINTVLCWTGPLHEATLTRILLLIQIIFGTALPFFIRYYLVKFFYES</sequence>
<keyword evidence="8" id="KW-0808">Transferase</keyword>
<evidence type="ECO:0000256" key="18">
    <source>
        <dbReference type="ARBA" id="ARBA00045078"/>
    </source>
</evidence>
<evidence type="ECO:0000256" key="6">
    <source>
        <dbReference type="ARBA" id="ARBA00017659"/>
    </source>
</evidence>
<feature type="transmembrane region" description="Helical" evidence="19">
    <location>
        <begin position="173"/>
        <end position="195"/>
    </location>
</feature>
<dbReference type="EMBL" id="CAJOBJ010002084">
    <property type="protein sequence ID" value="CAF3910364.1"/>
    <property type="molecule type" value="Genomic_DNA"/>
</dbReference>
<dbReference type="Proteomes" id="UP000681967">
    <property type="component" value="Unassembled WGS sequence"/>
</dbReference>
<feature type="transmembrane region" description="Helical" evidence="19">
    <location>
        <begin position="281"/>
        <end position="303"/>
    </location>
</feature>
<dbReference type="Proteomes" id="UP000663824">
    <property type="component" value="Unassembled WGS sequence"/>
</dbReference>
<dbReference type="InterPro" id="IPR000715">
    <property type="entry name" value="Glycosyl_transferase_4"/>
</dbReference>
<dbReference type="GO" id="GO:0005789">
    <property type="term" value="C:endoplasmic reticulum membrane"/>
    <property type="evidence" value="ECO:0007669"/>
    <property type="project" value="UniProtKB-SubCell"/>
</dbReference>
<dbReference type="Proteomes" id="UP000663834">
    <property type="component" value="Unassembled WGS sequence"/>
</dbReference>
<evidence type="ECO:0000313" key="26">
    <source>
        <dbReference type="EMBL" id="CAF3875645.1"/>
    </source>
</evidence>
<evidence type="ECO:0000256" key="11">
    <source>
        <dbReference type="ARBA" id="ARBA00022824"/>
    </source>
</evidence>
<dbReference type="Proteomes" id="UP000663866">
    <property type="component" value="Unassembled WGS sequence"/>
</dbReference>
<name>A0A816TAZ5_9BILA</name>
<dbReference type="CDD" id="cd06855">
    <property type="entry name" value="GT_GPT_euk"/>
    <property type="match status" value="1"/>
</dbReference>
<keyword evidence="12" id="KW-0460">Magnesium</keyword>
<keyword evidence="13 19" id="KW-1133">Transmembrane helix</keyword>
<evidence type="ECO:0000256" key="3">
    <source>
        <dbReference type="ARBA" id="ARBA00004922"/>
    </source>
</evidence>
<comment type="cofactor">
    <cofactor evidence="1">
        <name>Mg(2+)</name>
        <dbReference type="ChEBI" id="CHEBI:18420"/>
    </cofactor>
</comment>
<evidence type="ECO:0000256" key="2">
    <source>
        <dbReference type="ARBA" id="ARBA00004477"/>
    </source>
</evidence>
<evidence type="ECO:0000256" key="10">
    <source>
        <dbReference type="ARBA" id="ARBA00022723"/>
    </source>
</evidence>
<evidence type="ECO:0000256" key="8">
    <source>
        <dbReference type="ARBA" id="ARBA00022679"/>
    </source>
</evidence>
<feature type="transmembrane region" description="Helical" evidence="19">
    <location>
        <begin position="201"/>
        <end position="217"/>
    </location>
</feature>
<dbReference type="EMBL" id="CAJOBI010001333">
    <property type="protein sequence ID" value="CAF3875645.1"/>
    <property type="molecule type" value="Genomic_DNA"/>
</dbReference>
<evidence type="ECO:0000256" key="13">
    <source>
        <dbReference type="ARBA" id="ARBA00022989"/>
    </source>
</evidence>
<evidence type="ECO:0000313" key="22">
    <source>
        <dbReference type="EMBL" id="CAF2075773.1"/>
    </source>
</evidence>
<dbReference type="PANTHER" id="PTHR10571">
    <property type="entry name" value="UDP-N-ACETYLGLUCOSAMINE--DOLICHYL-PHOSPHATE N-ACETYLGLUCOSAMINEPHOSPHOTRANSFERASE"/>
    <property type="match status" value="1"/>
</dbReference>
<evidence type="ECO:0000313" key="25">
    <source>
        <dbReference type="EMBL" id="CAF3810938.1"/>
    </source>
</evidence>
<feature type="transmembrane region" description="Helical" evidence="19">
    <location>
        <begin position="229"/>
        <end position="246"/>
    </location>
</feature>
<feature type="transmembrane region" description="Helical" evidence="19">
    <location>
        <begin position="12"/>
        <end position="31"/>
    </location>
</feature>
<dbReference type="Pfam" id="PF00953">
    <property type="entry name" value="Glycos_transf_4"/>
    <property type="match status" value="1"/>
</dbReference>
<keyword evidence="11" id="KW-0256">Endoplasmic reticulum</keyword>